<reference evidence="4" key="1">
    <citation type="journal article" date="2019" name="Int. J. Syst. Evol. Microbiol.">
        <title>The Global Catalogue of Microorganisms (GCM) 10K type strain sequencing project: providing services to taxonomists for standard genome sequencing and annotation.</title>
        <authorList>
            <consortium name="The Broad Institute Genomics Platform"/>
            <consortium name="The Broad Institute Genome Sequencing Center for Infectious Disease"/>
            <person name="Wu L."/>
            <person name="Ma J."/>
        </authorList>
    </citation>
    <scope>NUCLEOTIDE SEQUENCE [LARGE SCALE GENOMIC DNA]</scope>
    <source>
        <strain evidence="4">CGMCC 4.5798</strain>
    </source>
</reference>
<dbReference type="Pfam" id="PF02567">
    <property type="entry name" value="PhzC-PhzF"/>
    <property type="match status" value="1"/>
</dbReference>
<keyword evidence="2" id="KW-0413">Isomerase</keyword>
<dbReference type="PANTHER" id="PTHR13774:SF39">
    <property type="entry name" value="BIOSYNTHESIS PROTEIN, PUTATIVE-RELATED"/>
    <property type="match status" value="1"/>
</dbReference>
<dbReference type="SUPFAM" id="SSF54506">
    <property type="entry name" value="Diaminopimelate epimerase-like"/>
    <property type="match status" value="1"/>
</dbReference>
<accession>A0ABW0RTJ7</accession>
<dbReference type="InterPro" id="IPR003719">
    <property type="entry name" value="Phenazine_PhzF-like"/>
</dbReference>
<dbReference type="RefSeq" id="WP_379767705.1">
    <property type="nucleotide sequence ID" value="NZ_JBHSMZ010000002.1"/>
</dbReference>
<keyword evidence="4" id="KW-1185">Reference proteome</keyword>
<evidence type="ECO:0000256" key="1">
    <source>
        <dbReference type="ARBA" id="ARBA00008270"/>
    </source>
</evidence>
<comment type="similarity">
    <text evidence="1">Belongs to the PhzF family.</text>
</comment>
<name>A0ABW0RTJ7_9BURK</name>
<sequence>MAAIVNIVNAFVDGGRGGNPAGVVLDADGLSAQQKQAIARLAGLSETAFVSASKMAGFKLEFFTPSRQIAHCGHATIASFALLSQRGLVSGPESSKETIDGKRRIVLRGEQAFMEQRAPTYVDEADFPPDVTGARILASLGLGPADVLTSPCVVGTGNRFVLVHARSSAVLAALAPDMGEIALVSEAFGAVGYYVFATGDGEFAATARMFGPAYGIEEEAATGMAAGPLACYLYDRLGVREASMQIRQGAFMREPSPSRIAVELRLEEGRIAGLYAGGSARVVSALNVVV</sequence>
<dbReference type="Proteomes" id="UP001596086">
    <property type="component" value="Unassembled WGS sequence"/>
</dbReference>
<evidence type="ECO:0000256" key="2">
    <source>
        <dbReference type="ARBA" id="ARBA00023235"/>
    </source>
</evidence>
<proteinExistence type="inferred from homology"/>
<protein>
    <submittedName>
        <fullName evidence="3">PhzF family phenazine biosynthesis protein</fullName>
    </submittedName>
</protein>
<dbReference type="PIRSF" id="PIRSF016184">
    <property type="entry name" value="PhzC_PhzF"/>
    <property type="match status" value="1"/>
</dbReference>
<dbReference type="EMBL" id="JBHSMZ010000002">
    <property type="protein sequence ID" value="MFC5547768.1"/>
    <property type="molecule type" value="Genomic_DNA"/>
</dbReference>
<dbReference type="PANTHER" id="PTHR13774">
    <property type="entry name" value="PHENAZINE BIOSYNTHESIS PROTEIN"/>
    <property type="match status" value="1"/>
</dbReference>
<gene>
    <name evidence="3" type="ORF">ACFPO9_04480</name>
</gene>
<evidence type="ECO:0000313" key="3">
    <source>
        <dbReference type="EMBL" id="MFC5547768.1"/>
    </source>
</evidence>
<evidence type="ECO:0000313" key="4">
    <source>
        <dbReference type="Proteomes" id="UP001596086"/>
    </source>
</evidence>
<dbReference type="Gene3D" id="3.10.310.10">
    <property type="entry name" value="Diaminopimelate Epimerase, Chain A, domain 1"/>
    <property type="match status" value="2"/>
</dbReference>
<organism evidence="3 4">
    <name type="scientific">Massilia aerilata</name>
    <dbReference type="NCBI Taxonomy" id="453817"/>
    <lineage>
        <taxon>Bacteria</taxon>
        <taxon>Pseudomonadati</taxon>
        <taxon>Pseudomonadota</taxon>
        <taxon>Betaproteobacteria</taxon>
        <taxon>Burkholderiales</taxon>
        <taxon>Oxalobacteraceae</taxon>
        <taxon>Telluria group</taxon>
        <taxon>Massilia</taxon>
    </lineage>
</organism>
<comment type="caution">
    <text evidence="3">The sequence shown here is derived from an EMBL/GenBank/DDBJ whole genome shotgun (WGS) entry which is preliminary data.</text>
</comment>
<dbReference type="NCBIfam" id="TIGR00654">
    <property type="entry name" value="PhzF_family"/>
    <property type="match status" value="1"/>
</dbReference>